<gene>
    <name evidence="8" type="ORF">PACLA_8A033465</name>
</gene>
<evidence type="ECO:0000313" key="9">
    <source>
        <dbReference type="Proteomes" id="UP001152795"/>
    </source>
</evidence>
<evidence type="ECO:0000256" key="3">
    <source>
        <dbReference type="ARBA" id="ARBA00022692"/>
    </source>
</evidence>
<name>A0A6S7H562_PARCT</name>
<keyword evidence="6" id="KW-1015">Disulfide bond</keyword>
<dbReference type="CDD" id="cd15040">
    <property type="entry name" value="7tmB2_Adhesion"/>
    <property type="match status" value="1"/>
</dbReference>
<evidence type="ECO:0000256" key="4">
    <source>
        <dbReference type="ARBA" id="ARBA00022989"/>
    </source>
</evidence>
<dbReference type="Gene3D" id="1.20.1070.10">
    <property type="entry name" value="Rhodopsin 7-helix transmembrane proteins"/>
    <property type="match status" value="1"/>
</dbReference>
<dbReference type="GO" id="GO:0004930">
    <property type="term" value="F:G protein-coupled receptor activity"/>
    <property type="evidence" value="ECO:0007669"/>
    <property type="project" value="InterPro"/>
</dbReference>
<protein>
    <submittedName>
        <fullName evidence="8">Adhesion G- coupled receptor D1-like</fullName>
    </submittedName>
</protein>
<dbReference type="Pfam" id="PF00002">
    <property type="entry name" value="7tm_2"/>
    <property type="match status" value="1"/>
</dbReference>
<dbReference type="Proteomes" id="UP001152795">
    <property type="component" value="Unassembled WGS sequence"/>
</dbReference>
<reference evidence="8" key="1">
    <citation type="submission" date="2020-04" db="EMBL/GenBank/DDBJ databases">
        <authorList>
            <person name="Alioto T."/>
            <person name="Alioto T."/>
            <person name="Gomez Garrido J."/>
        </authorList>
    </citation>
    <scope>NUCLEOTIDE SEQUENCE</scope>
    <source>
        <strain evidence="8">A484AB</strain>
    </source>
</reference>
<keyword evidence="8" id="KW-0675">Receptor</keyword>
<dbReference type="GO" id="GO:0005886">
    <property type="term" value="C:plasma membrane"/>
    <property type="evidence" value="ECO:0007669"/>
    <property type="project" value="TreeGrafter"/>
</dbReference>
<dbReference type="InterPro" id="IPR017981">
    <property type="entry name" value="GPCR_2-like_7TM"/>
</dbReference>
<dbReference type="PRINTS" id="PR00249">
    <property type="entry name" value="GPCRSECRETIN"/>
</dbReference>
<evidence type="ECO:0000256" key="7">
    <source>
        <dbReference type="ARBA" id="ARBA00023180"/>
    </source>
</evidence>
<keyword evidence="3" id="KW-0812">Transmembrane</keyword>
<evidence type="ECO:0000256" key="1">
    <source>
        <dbReference type="ARBA" id="ARBA00004141"/>
    </source>
</evidence>
<dbReference type="OrthoDB" id="1100386at2759"/>
<sequence length="419" mass="46481">MNTTSLDCLHEWRENITSIPNATIWHMCLKQPNCTVKRVIIQLKDLFVDISHLSNSSPLAYSDIIVLDYIANGQQISKLKGNEKVSLKFSKKLENITREQVICLFLDGNQWNKTGTEVGSIEGENIECLTNHLSSFTMVVLKAGKVSESNKVALKFITYIGSGLSLAGLFITCVVYIVLYKDLQILTTSRHLVHLNLQIALGLTQLVFLAGGSVTNDKIICKVIAILVHYFSLTGFTWILLEAVMLYLKLILVYDGEFVRMKNFLLFGWGFPLLLVGLSAGVKNDAYGNEQWCWLSDKDGFLWIFYAPVIIITSVTLVTVIAVVRVLCIASKSEGADAKKRIISAARGVVILFPTLGLAWGFSVIAVNHDAVVWKYLFAIFTSLQGFLIFLIYGVCNAEIRIAVGRKMGYGVNSATSNT</sequence>
<organism evidence="8 9">
    <name type="scientific">Paramuricea clavata</name>
    <name type="common">Red gorgonian</name>
    <name type="synonym">Violescent sea-whip</name>
    <dbReference type="NCBI Taxonomy" id="317549"/>
    <lineage>
        <taxon>Eukaryota</taxon>
        <taxon>Metazoa</taxon>
        <taxon>Cnidaria</taxon>
        <taxon>Anthozoa</taxon>
        <taxon>Octocorallia</taxon>
        <taxon>Malacalcyonacea</taxon>
        <taxon>Plexauridae</taxon>
        <taxon>Paramuricea</taxon>
    </lineage>
</organism>
<dbReference type="PROSITE" id="PS50261">
    <property type="entry name" value="G_PROTEIN_RECEP_F2_4"/>
    <property type="match status" value="1"/>
</dbReference>
<dbReference type="InterPro" id="IPR046338">
    <property type="entry name" value="GAIN_dom_sf"/>
</dbReference>
<accession>A0A6S7H562</accession>
<comment type="subcellular location">
    <subcellularLocation>
        <location evidence="1">Membrane</location>
        <topology evidence="1">Multi-pass membrane protein</topology>
    </subcellularLocation>
</comment>
<dbReference type="InterPro" id="IPR000832">
    <property type="entry name" value="GPCR_2_secretin-like"/>
</dbReference>
<dbReference type="GO" id="GO:0007166">
    <property type="term" value="P:cell surface receptor signaling pathway"/>
    <property type="evidence" value="ECO:0007669"/>
    <property type="project" value="InterPro"/>
</dbReference>
<proteinExistence type="inferred from homology"/>
<keyword evidence="5" id="KW-0472">Membrane</keyword>
<dbReference type="SUPFAM" id="SSF81321">
    <property type="entry name" value="Family A G protein-coupled receptor-like"/>
    <property type="match status" value="1"/>
</dbReference>
<keyword evidence="7" id="KW-0325">Glycoprotein</keyword>
<evidence type="ECO:0000256" key="2">
    <source>
        <dbReference type="ARBA" id="ARBA00007343"/>
    </source>
</evidence>
<dbReference type="AlphaFoldDB" id="A0A6S7H562"/>
<comment type="similarity">
    <text evidence="2">Belongs to the G-protein coupled receptor 2 family. Adhesion G-protein coupled receptor (ADGR) subfamily.</text>
</comment>
<dbReference type="PANTHER" id="PTHR12011:SF347">
    <property type="entry name" value="FI21270P1-RELATED"/>
    <property type="match status" value="1"/>
</dbReference>
<keyword evidence="9" id="KW-1185">Reference proteome</keyword>
<dbReference type="FunFam" id="1.20.1070.10:FF:000058">
    <property type="entry name" value="Adhesion G protein-coupled receptor F5"/>
    <property type="match status" value="1"/>
</dbReference>
<comment type="caution">
    <text evidence="8">The sequence shown here is derived from an EMBL/GenBank/DDBJ whole genome shotgun (WGS) entry which is preliminary data.</text>
</comment>
<dbReference type="EMBL" id="CACRXK020003212">
    <property type="protein sequence ID" value="CAB3997869.1"/>
    <property type="molecule type" value="Genomic_DNA"/>
</dbReference>
<evidence type="ECO:0000256" key="6">
    <source>
        <dbReference type="ARBA" id="ARBA00023157"/>
    </source>
</evidence>
<keyword evidence="4" id="KW-1133">Transmembrane helix</keyword>
<evidence type="ECO:0000313" key="8">
    <source>
        <dbReference type="EMBL" id="CAB3997869.1"/>
    </source>
</evidence>
<dbReference type="Gene3D" id="2.60.220.50">
    <property type="match status" value="1"/>
</dbReference>
<dbReference type="PANTHER" id="PTHR12011">
    <property type="entry name" value="ADHESION G-PROTEIN COUPLED RECEPTOR"/>
    <property type="match status" value="1"/>
</dbReference>
<evidence type="ECO:0000256" key="5">
    <source>
        <dbReference type="ARBA" id="ARBA00023136"/>
    </source>
</evidence>